<name>A0ABD2D0R7_VESMC</name>
<comment type="caution">
    <text evidence="1">The sequence shown here is derived from an EMBL/GenBank/DDBJ whole genome shotgun (WGS) entry which is preliminary data.</text>
</comment>
<organism evidence="1 2">
    <name type="scientific">Vespula maculifrons</name>
    <name type="common">Eastern yellow jacket</name>
    <name type="synonym">Wasp</name>
    <dbReference type="NCBI Taxonomy" id="7453"/>
    <lineage>
        <taxon>Eukaryota</taxon>
        <taxon>Metazoa</taxon>
        <taxon>Ecdysozoa</taxon>
        <taxon>Arthropoda</taxon>
        <taxon>Hexapoda</taxon>
        <taxon>Insecta</taxon>
        <taxon>Pterygota</taxon>
        <taxon>Neoptera</taxon>
        <taxon>Endopterygota</taxon>
        <taxon>Hymenoptera</taxon>
        <taxon>Apocrita</taxon>
        <taxon>Aculeata</taxon>
        <taxon>Vespoidea</taxon>
        <taxon>Vespidae</taxon>
        <taxon>Vespinae</taxon>
        <taxon>Vespula</taxon>
    </lineage>
</organism>
<evidence type="ECO:0000313" key="2">
    <source>
        <dbReference type="Proteomes" id="UP001607303"/>
    </source>
</evidence>
<gene>
    <name evidence="1" type="ORF">V1477_001090</name>
</gene>
<dbReference type="EMBL" id="JAYRBN010000008">
    <property type="protein sequence ID" value="KAL2750987.1"/>
    <property type="molecule type" value="Genomic_DNA"/>
</dbReference>
<dbReference type="Proteomes" id="UP001607303">
    <property type="component" value="Unassembled WGS sequence"/>
</dbReference>
<dbReference type="AlphaFoldDB" id="A0ABD2D0R7"/>
<keyword evidence="2" id="KW-1185">Reference proteome</keyword>
<proteinExistence type="predicted"/>
<accession>A0ABD2D0R7</accession>
<protein>
    <submittedName>
        <fullName evidence="1">Uncharacterized protein</fullName>
    </submittedName>
</protein>
<sequence>MYHCESDEMVRVEKYEKCYATWRSRGNFDRTISDNADWFTLWRQILVEKCTLANAKNVSTLVRR</sequence>
<evidence type="ECO:0000313" key="1">
    <source>
        <dbReference type="EMBL" id="KAL2750987.1"/>
    </source>
</evidence>
<reference evidence="1 2" key="1">
    <citation type="journal article" date="2024" name="Ann. Entomol. Soc. Am.">
        <title>Genomic analyses of the southern and eastern yellowjacket wasps (Hymenoptera: Vespidae) reveal evolutionary signatures of social life.</title>
        <authorList>
            <person name="Catto M.A."/>
            <person name="Caine P.B."/>
            <person name="Orr S.E."/>
            <person name="Hunt B.G."/>
            <person name="Goodisman M.A.D."/>
        </authorList>
    </citation>
    <scope>NUCLEOTIDE SEQUENCE [LARGE SCALE GENOMIC DNA]</scope>
    <source>
        <strain evidence="1">232</strain>
        <tissue evidence="1">Head and thorax</tissue>
    </source>
</reference>